<evidence type="ECO:0000313" key="3">
    <source>
        <dbReference type="Proteomes" id="UP000593564"/>
    </source>
</evidence>
<feature type="compositionally biased region" description="Polar residues" evidence="1">
    <location>
        <begin position="43"/>
        <end position="53"/>
    </location>
</feature>
<dbReference type="EMBL" id="JACBKZ010000014">
    <property type="protein sequence ID" value="KAF5932792.1"/>
    <property type="molecule type" value="Genomic_DNA"/>
</dbReference>
<reference evidence="2 3" key="2">
    <citation type="submission" date="2020-07" db="EMBL/GenBank/DDBJ databases">
        <title>Genome assembly of wild tea tree DASZ reveals pedigree and selection history of tea varieties.</title>
        <authorList>
            <person name="Zhang W."/>
        </authorList>
    </citation>
    <scope>NUCLEOTIDE SEQUENCE [LARGE SCALE GENOMIC DNA]</scope>
    <source>
        <strain evidence="3">cv. G240</strain>
        <tissue evidence="2">Leaf</tissue>
    </source>
</reference>
<name>A0A7J7FWR7_CAMSI</name>
<feature type="region of interest" description="Disordered" evidence="1">
    <location>
        <begin position="40"/>
        <end position="65"/>
    </location>
</feature>
<dbReference type="Proteomes" id="UP000593564">
    <property type="component" value="Unassembled WGS sequence"/>
</dbReference>
<organism evidence="2 3">
    <name type="scientific">Camellia sinensis</name>
    <name type="common">Tea plant</name>
    <name type="synonym">Thea sinensis</name>
    <dbReference type="NCBI Taxonomy" id="4442"/>
    <lineage>
        <taxon>Eukaryota</taxon>
        <taxon>Viridiplantae</taxon>
        <taxon>Streptophyta</taxon>
        <taxon>Embryophyta</taxon>
        <taxon>Tracheophyta</taxon>
        <taxon>Spermatophyta</taxon>
        <taxon>Magnoliopsida</taxon>
        <taxon>eudicotyledons</taxon>
        <taxon>Gunneridae</taxon>
        <taxon>Pentapetalae</taxon>
        <taxon>asterids</taxon>
        <taxon>Ericales</taxon>
        <taxon>Theaceae</taxon>
        <taxon>Camellia</taxon>
    </lineage>
</organism>
<accession>A0A7J7FWR7</accession>
<evidence type="ECO:0000313" key="2">
    <source>
        <dbReference type="EMBL" id="KAF5932792.1"/>
    </source>
</evidence>
<proteinExistence type="predicted"/>
<reference evidence="3" key="1">
    <citation type="journal article" date="2020" name="Nat. Commun.">
        <title>Genome assembly of wild tea tree DASZ reveals pedigree and selection history of tea varieties.</title>
        <authorList>
            <person name="Zhang W."/>
            <person name="Zhang Y."/>
            <person name="Qiu H."/>
            <person name="Guo Y."/>
            <person name="Wan H."/>
            <person name="Zhang X."/>
            <person name="Scossa F."/>
            <person name="Alseekh S."/>
            <person name="Zhang Q."/>
            <person name="Wang P."/>
            <person name="Xu L."/>
            <person name="Schmidt M.H."/>
            <person name="Jia X."/>
            <person name="Li D."/>
            <person name="Zhu A."/>
            <person name="Guo F."/>
            <person name="Chen W."/>
            <person name="Ni D."/>
            <person name="Usadel B."/>
            <person name="Fernie A.R."/>
            <person name="Wen W."/>
        </authorList>
    </citation>
    <scope>NUCLEOTIDE SEQUENCE [LARGE SCALE GENOMIC DNA]</scope>
    <source>
        <strain evidence="3">cv. G240</strain>
    </source>
</reference>
<evidence type="ECO:0000256" key="1">
    <source>
        <dbReference type="SAM" id="MobiDB-lite"/>
    </source>
</evidence>
<dbReference type="AlphaFoldDB" id="A0A7J7FWR7"/>
<gene>
    <name evidence="2" type="ORF">HYC85_028963</name>
</gene>
<protein>
    <submittedName>
        <fullName evidence="2">Uncharacterized protein</fullName>
    </submittedName>
</protein>
<comment type="caution">
    <text evidence="2">The sequence shown here is derived from an EMBL/GenBank/DDBJ whole genome shotgun (WGS) entry which is preliminary data.</text>
</comment>
<keyword evidence="3" id="KW-1185">Reference proteome</keyword>
<sequence length="65" mass="7092">MAKLASNPKWEIEYTMSETNQLNPSLPGHVVTHCRKVQPRAPPSNTVCGQTAHPSEPPSLIEGID</sequence>